<organism evidence="13">
    <name type="scientific">hydrothermal vent metagenome</name>
    <dbReference type="NCBI Taxonomy" id="652676"/>
    <lineage>
        <taxon>unclassified sequences</taxon>
        <taxon>metagenomes</taxon>
        <taxon>ecological metagenomes</taxon>
    </lineage>
</organism>
<dbReference type="PANTHER" id="PTHR30622:SF4">
    <property type="entry name" value="UNDECAPRENYL-DIPHOSPHATASE"/>
    <property type="match status" value="1"/>
</dbReference>
<dbReference type="InterPro" id="IPR003824">
    <property type="entry name" value="UppP"/>
</dbReference>
<feature type="transmembrane region" description="Helical" evidence="12">
    <location>
        <begin position="185"/>
        <end position="205"/>
    </location>
</feature>
<evidence type="ECO:0000256" key="3">
    <source>
        <dbReference type="ARBA" id="ARBA00012374"/>
    </source>
</evidence>
<dbReference type="HAMAP" id="MF_01006">
    <property type="entry name" value="Undec_diphosphatase"/>
    <property type="match status" value="1"/>
</dbReference>
<dbReference type="NCBIfam" id="TIGR00753">
    <property type="entry name" value="undec_PP_bacA"/>
    <property type="match status" value="1"/>
</dbReference>
<feature type="transmembrane region" description="Helical" evidence="12">
    <location>
        <begin position="217"/>
        <end position="239"/>
    </location>
</feature>
<feature type="transmembrane region" description="Helical" evidence="12">
    <location>
        <begin position="245"/>
        <end position="265"/>
    </location>
</feature>
<protein>
    <recommendedName>
        <fullName evidence="4">Undecaprenyl-diphosphatase</fullName>
        <ecNumber evidence="3">3.6.1.27</ecNumber>
    </recommendedName>
    <alternativeName>
        <fullName evidence="10">Undecaprenyl pyrophosphate phosphatase</fullName>
    </alternativeName>
</protein>
<keyword evidence="8 12" id="KW-1133">Transmembrane helix</keyword>
<evidence type="ECO:0000256" key="6">
    <source>
        <dbReference type="ARBA" id="ARBA00022692"/>
    </source>
</evidence>
<keyword evidence="6 12" id="KW-0812">Transmembrane</keyword>
<evidence type="ECO:0000256" key="1">
    <source>
        <dbReference type="ARBA" id="ARBA00004651"/>
    </source>
</evidence>
<evidence type="ECO:0000256" key="5">
    <source>
        <dbReference type="ARBA" id="ARBA00022475"/>
    </source>
</evidence>
<accession>A0A160TQV8</accession>
<comment type="similarity">
    <text evidence="2">Belongs to the UppP family.</text>
</comment>
<dbReference type="AlphaFoldDB" id="A0A160TQV8"/>
<feature type="transmembrane region" description="Helical" evidence="12">
    <location>
        <begin position="42"/>
        <end position="60"/>
    </location>
</feature>
<dbReference type="PANTHER" id="PTHR30622">
    <property type="entry name" value="UNDECAPRENYL-DIPHOSPHATASE"/>
    <property type="match status" value="1"/>
</dbReference>
<evidence type="ECO:0000256" key="7">
    <source>
        <dbReference type="ARBA" id="ARBA00022801"/>
    </source>
</evidence>
<evidence type="ECO:0000256" key="9">
    <source>
        <dbReference type="ARBA" id="ARBA00023136"/>
    </source>
</evidence>
<keyword evidence="9 12" id="KW-0472">Membrane</keyword>
<comment type="subcellular location">
    <subcellularLocation>
        <location evidence="1">Cell membrane</location>
        <topology evidence="1">Multi-pass membrane protein</topology>
    </subcellularLocation>
</comment>
<keyword evidence="5" id="KW-1003">Cell membrane</keyword>
<dbReference type="GO" id="GO:0005886">
    <property type="term" value="C:plasma membrane"/>
    <property type="evidence" value="ECO:0007669"/>
    <property type="project" value="UniProtKB-SubCell"/>
</dbReference>
<keyword evidence="7 13" id="KW-0378">Hydrolase</keyword>
<gene>
    <name evidence="13" type="ORF">MGWOODY_XGa1230</name>
</gene>
<evidence type="ECO:0000313" key="13">
    <source>
        <dbReference type="EMBL" id="CUS49665.1"/>
    </source>
</evidence>
<evidence type="ECO:0000256" key="10">
    <source>
        <dbReference type="ARBA" id="ARBA00032707"/>
    </source>
</evidence>
<evidence type="ECO:0000256" key="12">
    <source>
        <dbReference type="SAM" id="Phobius"/>
    </source>
</evidence>
<sequence length="266" mass="28395">MIGFNEAVGLGLVQGITEFLPISSSGHLILVSEWLGWPDQGLAFDVAVHLGTLVAVLIYFRRRALEILCGWYQQVIGGRVTSAGRLGWLVVLATGPALIAGALLSHVIENLLRSPILIGFTTLVFGLVLWWADTKGRGTITLNDLKWHHALLIGIAQAIALVPGTSRSGITLSAGLALGLGRSDAAQFSFLMSIPVIVAAGTLKLSDLSQSAVPVDWVVFVVGTLVAAVSAFVVIAGFLRVIERVGVLPFVIYRVALGALIFFWFW</sequence>
<evidence type="ECO:0000256" key="8">
    <source>
        <dbReference type="ARBA" id="ARBA00022989"/>
    </source>
</evidence>
<feature type="transmembrane region" description="Helical" evidence="12">
    <location>
        <begin position="86"/>
        <end position="108"/>
    </location>
</feature>
<dbReference type="EC" id="3.6.1.27" evidence="3"/>
<comment type="catalytic activity">
    <reaction evidence="11">
        <text>di-trans,octa-cis-undecaprenyl diphosphate + H2O = di-trans,octa-cis-undecaprenyl phosphate + phosphate + H(+)</text>
        <dbReference type="Rhea" id="RHEA:28094"/>
        <dbReference type="ChEBI" id="CHEBI:15377"/>
        <dbReference type="ChEBI" id="CHEBI:15378"/>
        <dbReference type="ChEBI" id="CHEBI:43474"/>
        <dbReference type="ChEBI" id="CHEBI:58405"/>
        <dbReference type="ChEBI" id="CHEBI:60392"/>
        <dbReference type="EC" id="3.6.1.27"/>
    </reaction>
</comment>
<dbReference type="GO" id="GO:0050380">
    <property type="term" value="F:undecaprenyl-diphosphatase activity"/>
    <property type="evidence" value="ECO:0007669"/>
    <property type="project" value="UniProtKB-EC"/>
</dbReference>
<dbReference type="EMBL" id="CZRL01000001">
    <property type="protein sequence ID" value="CUS49665.1"/>
    <property type="molecule type" value="Genomic_DNA"/>
</dbReference>
<dbReference type="NCBIfam" id="NF001393">
    <property type="entry name" value="PRK00281.2-4"/>
    <property type="match status" value="1"/>
</dbReference>
<evidence type="ECO:0000256" key="4">
    <source>
        <dbReference type="ARBA" id="ARBA00021581"/>
    </source>
</evidence>
<name>A0A160TQV8_9ZZZZ</name>
<evidence type="ECO:0000256" key="2">
    <source>
        <dbReference type="ARBA" id="ARBA00010621"/>
    </source>
</evidence>
<evidence type="ECO:0000256" key="11">
    <source>
        <dbReference type="ARBA" id="ARBA00047594"/>
    </source>
</evidence>
<feature type="transmembrane region" description="Helical" evidence="12">
    <location>
        <begin position="114"/>
        <end position="133"/>
    </location>
</feature>
<dbReference type="Pfam" id="PF02673">
    <property type="entry name" value="BacA"/>
    <property type="match status" value="1"/>
</dbReference>
<proteinExistence type="inferred from homology"/>
<reference evidence="13" key="1">
    <citation type="submission" date="2015-10" db="EMBL/GenBank/DDBJ databases">
        <authorList>
            <person name="Gilbert D.G."/>
        </authorList>
    </citation>
    <scope>NUCLEOTIDE SEQUENCE</scope>
</reference>